<proteinExistence type="predicted"/>
<keyword evidence="2" id="KW-1185">Reference proteome</keyword>
<comment type="caution">
    <text evidence="1">The sequence shown here is derived from an EMBL/GenBank/DDBJ whole genome shotgun (WGS) entry which is preliminary data.</text>
</comment>
<dbReference type="EMBL" id="CM020618">
    <property type="protein sequence ID" value="KAK1857549.1"/>
    <property type="molecule type" value="Genomic_DNA"/>
</dbReference>
<protein>
    <submittedName>
        <fullName evidence="1">Uncharacterized protein</fullName>
    </submittedName>
</protein>
<accession>A0ACC3BI33</accession>
<gene>
    <name evidence="1" type="ORF">I4F81_000166</name>
</gene>
<name>A0ACC3BI33_PYRYE</name>
<evidence type="ECO:0000313" key="1">
    <source>
        <dbReference type="EMBL" id="KAK1857549.1"/>
    </source>
</evidence>
<evidence type="ECO:0000313" key="2">
    <source>
        <dbReference type="Proteomes" id="UP000798662"/>
    </source>
</evidence>
<reference evidence="1" key="1">
    <citation type="submission" date="2019-11" db="EMBL/GenBank/DDBJ databases">
        <title>Nori genome reveals adaptations in red seaweeds to the harsh intertidal environment.</title>
        <authorList>
            <person name="Wang D."/>
            <person name="Mao Y."/>
        </authorList>
    </citation>
    <scope>NUCLEOTIDE SEQUENCE</scope>
    <source>
        <tissue evidence="1">Gametophyte</tissue>
    </source>
</reference>
<sequence length="679" mass="73761">MTTPQPPAPPLTSPGVAIAPTVEAAIERAVPVLTHEWTHAVRVAARAAAATCEGLMAAGNEDRTRAYNAEEANGPQPAMMVAGQRRPRHRQQIPMGVKKQIVRLRDANVPWAVVMQQLSTPFTKSTGKGIMRRAQQYRDMQDDAHTLARVNSRGSKWPELDTRLYDWYIALYCLGHRRIPITTAMLQEAASVIATDLSITDFAASHGFVRGFLKRHNICNVAMHGQAGAVNLAAAAAAIADIRRRLESYPPDRIHDMDETGLLYRCLPSRSYIPRRDRSRARGTKAMRDMDRVTLELCTNAKATHELPVTMIGTAAVPLCFRAEGNACPLPYSSQKQAWMDRHAYKRWWEDVFLPAVRTRHGGEKCVLIMDNSATHDVKLAAPDVELIFLPPNTTAANQPMDAGVIAALKRRYKRRLLAIIVRSLPVPLIPSAPTPPQPPFSLPPPLPPPPHQANPLPSPPAPPAVPLFPPVPAITAQRLPFGGGAPLRGFSAEVERAWLVLPSDVRSYGPARVPTQEVADETASDAADAEIQADLIAAVLPPAGPHVRRGRNCGLAGRGSAHLLDAARLIQEEWGAMTPASIVHCWVKSTILPLSMSAVVVSTHSEYTGGGDAISRDVDEVLSLLRKTTLGTDAFSGESVCDVRDGVMSWLAAEQGEEVILDTADVLSTSEEEQPTET</sequence>
<dbReference type="Proteomes" id="UP000798662">
    <property type="component" value="Chromosome 1"/>
</dbReference>
<organism evidence="1 2">
    <name type="scientific">Pyropia yezoensis</name>
    <name type="common">Susabi-nori</name>
    <name type="synonym">Porphyra yezoensis</name>
    <dbReference type="NCBI Taxonomy" id="2788"/>
    <lineage>
        <taxon>Eukaryota</taxon>
        <taxon>Rhodophyta</taxon>
        <taxon>Bangiophyceae</taxon>
        <taxon>Bangiales</taxon>
        <taxon>Bangiaceae</taxon>
        <taxon>Pyropia</taxon>
    </lineage>
</organism>